<dbReference type="Gene3D" id="1.25.40.10">
    <property type="entry name" value="Tetratricopeptide repeat domain"/>
    <property type="match status" value="2"/>
</dbReference>
<feature type="compositionally biased region" description="Acidic residues" evidence="2">
    <location>
        <begin position="104"/>
        <end position="114"/>
    </location>
</feature>
<dbReference type="GO" id="GO:0000127">
    <property type="term" value="C:transcription factor TFIIIC complex"/>
    <property type="evidence" value="ECO:0007669"/>
    <property type="project" value="TreeGrafter"/>
</dbReference>
<dbReference type="GeneID" id="54420326"/>
<feature type="region of interest" description="Disordered" evidence="2">
    <location>
        <begin position="79"/>
        <end position="233"/>
    </location>
</feature>
<keyword evidence="1" id="KW-0802">TPR repeat</keyword>
<dbReference type="Proteomes" id="UP000504638">
    <property type="component" value="Unplaced"/>
</dbReference>
<dbReference type="PANTHER" id="PTHR23082">
    <property type="entry name" value="TRANSCRIPTION INITIATION FACTOR IIIC TFIIIC , POLYPEPTIDE 3-RELATED"/>
    <property type="match status" value="1"/>
</dbReference>
<dbReference type="Pfam" id="PF13176">
    <property type="entry name" value="TPR_7"/>
    <property type="match status" value="1"/>
</dbReference>
<evidence type="ECO:0000313" key="3">
    <source>
        <dbReference type="EMBL" id="KAF1811400.1"/>
    </source>
</evidence>
<evidence type="ECO:0000313" key="5">
    <source>
        <dbReference type="RefSeq" id="XP_033533031.1"/>
    </source>
</evidence>
<dbReference type="GO" id="GO:0006383">
    <property type="term" value="P:transcription by RNA polymerase III"/>
    <property type="evidence" value="ECO:0007669"/>
    <property type="project" value="InterPro"/>
</dbReference>
<feature type="compositionally biased region" description="Basic residues" evidence="2">
    <location>
        <begin position="154"/>
        <end position="168"/>
    </location>
</feature>
<dbReference type="InterPro" id="IPR039340">
    <property type="entry name" value="Tfc4/TFIIIC-102/Sfc4"/>
</dbReference>
<proteinExistence type="predicted"/>
<accession>A0A6G1G0F1</accession>
<gene>
    <name evidence="3 5" type="ORF">P152DRAFT_459797</name>
</gene>
<dbReference type="PANTHER" id="PTHR23082:SF0">
    <property type="entry name" value="GENERAL TRANSCRIPTION FACTOR 3C POLYPEPTIDE 3"/>
    <property type="match status" value="1"/>
</dbReference>
<reference evidence="5" key="2">
    <citation type="submission" date="2020-04" db="EMBL/GenBank/DDBJ databases">
        <authorList>
            <consortium name="NCBI Genome Project"/>
        </authorList>
    </citation>
    <scope>NUCLEOTIDE SEQUENCE</scope>
    <source>
        <strain evidence="5">CBS 781.70</strain>
    </source>
</reference>
<dbReference type="AlphaFoldDB" id="A0A6G1G0F1"/>
<evidence type="ECO:0000256" key="1">
    <source>
        <dbReference type="PROSITE-ProRule" id="PRU00339"/>
    </source>
</evidence>
<feature type="compositionally biased region" description="Polar residues" evidence="2">
    <location>
        <begin position="93"/>
        <end position="103"/>
    </location>
</feature>
<dbReference type="EMBL" id="ML975162">
    <property type="protein sequence ID" value="KAF1811400.1"/>
    <property type="molecule type" value="Genomic_DNA"/>
</dbReference>
<dbReference type="OrthoDB" id="9991317at2759"/>
<reference evidence="3 5" key="1">
    <citation type="submission" date="2020-01" db="EMBL/GenBank/DDBJ databases">
        <authorList>
            <consortium name="DOE Joint Genome Institute"/>
            <person name="Haridas S."/>
            <person name="Albert R."/>
            <person name="Binder M."/>
            <person name="Bloem J."/>
            <person name="Labutti K."/>
            <person name="Salamov A."/>
            <person name="Andreopoulos B."/>
            <person name="Baker S.E."/>
            <person name="Barry K."/>
            <person name="Bills G."/>
            <person name="Bluhm B.H."/>
            <person name="Cannon C."/>
            <person name="Castanera R."/>
            <person name="Culley D.E."/>
            <person name="Daum C."/>
            <person name="Ezra D."/>
            <person name="Gonzalez J.B."/>
            <person name="Henrissat B."/>
            <person name="Kuo A."/>
            <person name="Liang C."/>
            <person name="Lipzen A."/>
            <person name="Lutzoni F."/>
            <person name="Magnuson J."/>
            <person name="Mondo S."/>
            <person name="Nolan M."/>
            <person name="Ohm R."/>
            <person name="Pangilinan J."/>
            <person name="Park H.-J."/>
            <person name="Ramirez L."/>
            <person name="Alfaro M."/>
            <person name="Sun H."/>
            <person name="Tritt A."/>
            <person name="Yoshinaga Y."/>
            <person name="Zwiers L.-H."/>
            <person name="Turgeon B.G."/>
            <person name="Goodwin S.B."/>
            <person name="Spatafora J.W."/>
            <person name="Crous P.W."/>
            <person name="Grigoriev I.V."/>
        </authorList>
    </citation>
    <scope>NUCLEOTIDE SEQUENCE</scope>
    <source>
        <strain evidence="3 5">CBS 781.70</strain>
    </source>
</reference>
<feature type="compositionally biased region" description="Basic residues" evidence="2">
    <location>
        <begin position="205"/>
        <end position="221"/>
    </location>
</feature>
<feature type="compositionally biased region" description="Low complexity" evidence="2">
    <location>
        <begin position="124"/>
        <end position="134"/>
    </location>
</feature>
<dbReference type="PROSITE" id="PS50005">
    <property type="entry name" value="TPR"/>
    <property type="match status" value="1"/>
</dbReference>
<keyword evidence="4" id="KW-1185">Reference proteome</keyword>
<feature type="repeat" description="TPR" evidence="1">
    <location>
        <begin position="1069"/>
        <end position="1102"/>
    </location>
</feature>
<dbReference type="SMART" id="SM00028">
    <property type="entry name" value="TPR"/>
    <property type="match status" value="5"/>
</dbReference>
<dbReference type="RefSeq" id="XP_033533031.1">
    <property type="nucleotide sequence ID" value="XM_033679756.1"/>
</dbReference>
<dbReference type="InterPro" id="IPR011990">
    <property type="entry name" value="TPR-like_helical_dom_sf"/>
</dbReference>
<organism evidence="3">
    <name type="scientific">Eremomyces bilateralis CBS 781.70</name>
    <dbReference type="NCBI Taxonomy" id="1392243"/>
    <lineage>
        <taxon>Eukaryota</taxon>
        <taxon>Fungi</taxon>
        <taxon>Dikarya</taxon>
        <taxon>Ascomycota</taxon>
        <taxon>Pezizomycotina</taxon>
        <taxon>Dothideomycetes</taxon>
        <taxon>Dothideomycetes incertae sedis</taxon>
        <taxon>Eremomycetales</taxon>
        <taxon>Eremomycetaceae</taxon>
        <taxon>Eremomyces</taxon>
    </lineage>
</organism>
<evidence type="ECO:0000256" key="2">
    <source>
        <dbReference type="SAM" id="MobiDB-lite"/>
    </source>
</evidence>
<evidence type="ECO:0000313" key="4">
    <source>
        <dbReference type="Proteomes" id="UP000504638"/>
    </source>
</evidence>
<sequence>MDNQAFEGFQMDYTFSEPDTSRLTLAEEHYYLNPEVQSDAYTALGPNFDFHSQHLAPNFSDFPIVHEGVVPAEEYENEYPEDFQNQGDERTAYESSDSETSSGVEDEILPDFDANDPVGDPNYPSSSASASPSPDESEESEREIQEAIGGLARGNKRGRPAGRGRSRGRPPGAGRGRGRGRGGWRAVLKKKAEEEGWSDDELFRKPKRQKKTEKPRGRQKGVRAGPRKTAEPSMEFRRLQSIATKAYIDQKFEIALKYARDAVKENPEIYAAHSLLSEILRLMGNKAESVTVLIAGAHTARDPQIWLDAAGRVLELAEDDKPRQKQALYCLSQAIGLDPNAIEPRWEKVKLLEEIGKKGSKTIQNECVIILKTQPRHWDALDTLAEIALQNNEIPEVKKAIKFYDAAFEKAMSEEEGEEEEFSFGQLNSYLDLIERTGDYMVAISKLKSLSRWLVDRENETYWDWEKTDAEWDIDDKRRNRVREFVPGQYPKDSYGELLPIELRAKLGIFRLKLGPEYLDEAMQHFRLILDFGVDKYGLDPDLQAVYVTVGDLLKQEGDTLKEAENMSKAKEMFETAVDFYERVNNLDEDPDANLLTSLAHCYKATDRLDEAEQCYRRNLDVIGYSMQARIQLYVFYTEIEEREKASQVMDEIDKMRVARDGVRKKYSGPYRPALRPRFIHKGMPTRQRQRRTLRHASREGASPPRIVMDHLWNNLRALQARVDDNDPDAIVSWLEIAEALIQGFRSCADMWPSRDRINRFGGYSRQSLELQGKTPSQDVLKSQSAAINAKKQRRRPITYWGTEGLWNFADLHADFHGVSFTDWAHLFCQYALLLAKSGEIDEAKNAFEEVEDAIVFHFDEDIQRIRNVALLSYNLYINDEEGILNTARWFIKTNPYGRELYKMMACVARQYVGRRTWFSSGPTQKFVMRMVKMQDFALLTPENREKYDFSNAERVRWQSMIDGNMNSEKQIGADALPKLKEIDPSLLTLYAHTLSENRHISGLHYYFRAYCLRPNDPVINLSIASNFFQSSIKRRSDNRHYQILQGMAFMQRYYQIRTAVGAPAIHRQEAEFNIGRAFHQFGMWSMAIQAYQKSLELEEEVQREMAETDSTEEFTKEAAFSLVHIFGLTGNLELAREITEKYLVI</sequence>
<dbReference type="InterPro" id="IPR019734">
    <property type="entry name" value="TPR_rpt"/>
</dbReference>
<name>A0A6G1G0F1_9PEZI</name>
<dbReference type="Pfam" id="PF13181">
    <property type="entry name" value="TPR_8"/>
    <property type="match status" value="1"/>
</dbReference>
<dbReference type="SUPFAM" id="SSF48452">
    <property type="entry name" value="TPR-like"/>
    <property type="match status" value="1"/>
</dbReference>
<reference evidence="5" key="3">
    <citation type="submission" date="2025-04" db="UniProtKB">
        <authorList>
            <consortium name="RefSeq"/>
        </authorList>
    </citation>
    <scope>IDENTIFICATION</scope>
    <source>
        <strain evidence="5">CBS 781.70</strain>
    </source>
</reference>
<protein>
    <submittedName>
        <fullName evidence="3 5">TPR-like protein</fullName>
    </submittedName>
</protein>